<accession>A0ABS0B129</accession>
<dbReference type="EMBL" id="JAAEJV010000073">
    <property type="protein sequence ID" value="MBF5060094.1"/>
    <property type="molecule type" value="Genomic_DNA"/>
</dbReference>
<evidence type="ECO:0000313" key="3">
    <source>
        <dbReference type="Proteomes" id="UP001194714"/>
    </source>
</evidence>
<name>A0ABS0B129_9BACT</name>
<feature type="transmembrane region" description="Helical" evidence="1">
    <location>
        <begin position="40"/>
        <end position="59"/>
    </location>
</feature>
<reference evidence="2 3" key="1">
    <citation type="submission" date="2020-01" db="EMBL/GenBank/DDBJ databases">
        <title>Draft genome sequence of Cand. Neptunochlamydia vexilliferae K9.</title>
        <authorList>
            <person name="Schulz F."/>
            <person name="Koestlbacher S."/>
            <person name="Wascher F."/>
            <person name="Pizzetti I."/>
            <person name="Horn M."/>
        </authorList>
    </citation>
    <scope>NUCLEOTIDE SEQUENCE [LARGE SCALE GENOMIC DNA]</scope>
    <source>
        <strain evidence="2 3">K9</strain>
    </source>
</reference>
<dbReference type="Proteomes" id="UP001194714">
    <property type="component" value="Unassembled WGS sequence"/>
</dbReference>
<evidence type="ECO:0000313" key="2">
    <source>
        <dbReference type="EMBL" id="MBF5060094.1"/>
    </source>
</evidence>
<evidence type="ECO:0008006" key="4">
    <source>
        <dbReference type="Google" id="ProtNLM"/>
    </source>
</evidence>
<proteinExistence type="predicted"/>
<evidence type="ECO:0000256" key="1">
    <source>
        <dbReference type="SAM" id="Phobius"/>
    </source>
</evidence>
<keyword evidence="1" id="KW-1133">Transmembrane helix</keyword>
<keyword evidence="1" id="KW-0812">Transmembrane</keyword>
<keyword evidence="3" id="KW-1185">Reference proteome</keyword>
<sequence>MVRGAIQIFYSGNCCSPNLNLDKKQSKRYKNGDKRSPKRIIMRFLSTLIVLGGLGYAAWHFSDSQPDLKNKALEMIHTAGTFHTLEARFTARQIMDNERFALLKDEKHRYSEPSLRFHPYLLMEVKFTNRDYETEEGIILWDLIEGEMVLDTRSWEKTHGFADCINANADRYEYKILTTIAENGGRADRQTLMHALSLESHLFEAWIDRARKKKLVVQHGNHYQIHLHKPVVSVHPSTFIATPLVTKSSKHSERISRRYSPSQIKKAAEAAFGTDFAIRSTRDVFLPIYTITVQNPDGSLHTTHWNALNGKQVHHSNLIE</sequence>
<comment type="caution">
    <text evidence="2">The sequence shown here is derived from an EMBL/GenBank/DDBJ whole genome shotgun (WGS) entry which is preliminary data.</text>
</comment>
<gene>
    <name evidence="2" type="ORF">NEPTK9_001621</name>
</gene>
<protein>
    <recommendedName>
        <fullName evidence="4">PepSY domain-containing protein</fullName>
    </recommendedName>
</protein>
<keyword evidence="1" id="KW-0472">Membrane</keyword>
<organism evidence="2 3">
    <name type="scientific">Candidatus Neptunichlamydia vexilliferae</name>
    <dbReference type="NCBI Taxonomy" id="1651774"/>
    <lineage>
        <taxon>Bacteria</taxon>
        <taxon>Pseudomonadati</taxon>
        <taxon>Chlamydiota</taxon>
        <taxon>Chlamydiia</taxon>
        <taxon>Parachlamydiales</taxon>
        <taxon>Simkaniaceae</taxon>
        <taxon>Candidatus Neptunichlamydia</taxon>
    </lineage>
</organism>